<organism evidence="2 5">
    <name type="scientific">Xanthomonas sontii</name>
    <dbReference type="NCBI Taxonomy" id="2650745"/>
    <lineage>
        <taxon>Bacteria</taxon>
        <taxon>Pseudomonadati</taxon>
        <taxon>Pseudomonadota</taxon>
        <taxon>Gammaproteobacteria</taxon>
        <taxon>Lysobacterales</taxon>
        <taxon>Lysobacteraceae</taxon>
        <taxon>Xanthomonas</taxon>
    </lineage>
</organism>
<evidence type="ECO:0000313" key="4">
    <source>
        <dbReference type="Proteomes" id="UP000437931"/>
    </source>
</evidence>
<gene>
    <name evidence="2" type="ORF">GIY21_15620</name>
    <name evidence="3" type="ORF">GIY22_15635</name>
</gene>
<evidence type="ECO:0000256" key="1">
    <source>
        <dbReference type="SAM" id="Phobius"/>
    </source>
</evidence>
<evidence type="ECO:0000313" key="2">
    <source>
        <dbReference type="EMBL" id="MRH01724.1"/>
    </source>
</evidence>
<keyword evidence="4" id="KW-1185">Reference proteome</keyword>
<accession>A0A6N7QBM7</accession>
<reference evidence="3" key="2">
    <citation type="journal article" date="2020" name="Plant Dis.">
        <title>A Grain Rot of Rice in Iran Caused by a Xanthomonas Strain Closely Related to X. sacchari.</title>
        <authorList>
            <person name="Mirghasempour S.A."/>
            <person name="Huang S."/>
            <person name="Studholme D.J."/>
            <person name="Brady C.L."/>
        </authorList>
    </citation>
    <scope>NUCLEOTIDE SEQUENCE</scope>
    <source>
        <strain evidence="3">SAM114</strain>
    </source>
</reference>
<dbReference type="Pfam" id="PF18742">
    <property type="entry name" value="DpnII-MboI"/>
    <property type="match status" value="1"/>
</dbReference>
<evidence type="ECO:0000313" key="3">
    <source>
        <dbReference type="EMBL" id="MRH76056.1"/>
    </source>
</evidence>
<evidence type="ECO:0000313" key="5">
    <source>
        <dbReference type="Proteomes" id="UP000439314"/>
    </source>
</evidence>
<dbReference type="Proteomes" id="UP000437931">
    <property type="component" value="Unassembled WGS sequence"/>
</dbReference>
<dbReference type="RefSeq" id="WP_017913625.1">
    <property type="nucleotide sequence ID" value="NZ_WJPM01000014.1"/>
</dbReference>
<proteinExistence type="predicted"/>
<protein>
    <submittedName>
        <fullName evidence="2">Uncharacterized protein</fullName>
    </submittedName>
</protein>
<dbReference type="AlphaFoldDB" id="A0A6N7QBM7"/>
<sequence>MQDVHETHGSPPASLRALIERVQWMRRLALSATVLSAVMITLSYLLLIWPIFQPHDLSNSRVQQFLLSEEFRARTAPLFAQMQRYNASSEGSPVERPDEFYAGSGSMSGLQVVVHYLVVARGQGAADHVRASYVPDIDVRLDPRYLIFYLALMAGAAVLLLFILRPASKPQRQFEQRLLERSYADPAPAVDDASTPGGDLAQLFNLLQNFHAFVRQIGKRHAKRTAMTFVDEYDVQDALHALLKLHYLHVRAEEYTPSYAGNSSRMDFRLDDNEVAIEVKMTRDGLRDREIVDQLVIDAARYSQHPGVKRLVCLIYDPAGLLDNPAVLKKDLESGRLGLRVNVVIAPQHA</sequence>
<keyword evidence="1" id="KW-0812">Transmembrane</keyword>
<feature type="transmembrane region" description="Helical" evidence="1">
    <location>
        <begin position="28"/>
        <end position="52"/>
    </location>
</feature>
<comment type="caution">
    <text evidence="2">The sequence shown here is derived from an EMBL/GenBank/DDBJ whole genome shotgun (WGS) entry which is preliminary data.</text>
</comment>
<dbReference type="EMBL" id="WJPN01000014">
    <property type="protein sequence ID" value="MRH01724.1"/>
    <property type="molecule type" value="Genomic_DNA"/>
</dbReference>
<name>A0A6N7QBM7_9XANT</name>
<keyword evidence="1" id="KW-1133">Transmembrane helix</keyword>
<dbReference type="EMBL" id="WJPM01000014">
    <property type="protein sequence ID" value="MRH76056.1"/>
    <property type="molecule type" value="Genomic_DNA"/>
</dbReference>
<reference evidence="4 5" key="1">
    <citation type="submission" date="2019-11" db="EMBL/GenBank/DDBJ databases">
        <title>First report of rice panicle blight caused by Xanthomonas sp. in Iran.</title>
        <authorList>
            <person name="Mirghasempour S.A."/>
            <person name="Huang S."/>
            <person name="Brady C.L."/>
            <person name="Studholme D.J."/>
        </authorList>
    </citation>
    <scope>NUCLEOTIDE SEQUENCE [LARGE SCALE GENOMIC DNA]</scope>
    <source>
        <strain evidence="2 5">ASD011</strain>
        <strain evidence="4">SAM114</strain>
    </source>
</reference>
<keyword evidence="1" id="KW-0472">Membrane</keyword>
<feature type="transmembrane region" description="Helical" evidence="1">
    <location>
        <begin position="145"/>
        <end position="164"/>
    </location>
</feature>
<dbReference type="Proteomes" id="UP000439314">
    <property type="component" value="Unassembled WGS sequence"/>
</dbReference>